<comment type="similarity">
    <text evidence="1">Belongs to the UPF0235 family.</text>
</comment>
<dbReference type="Proteomes" id="UP000504610">
    <property type="component" value="Chromosome 5"/>
</dbReference>
<reference evidence="4" key="2">
    <citation type="submission" date="2025-08" db="UniProtKB">
        <authorList>
            <consortium name="RefSeq"/>
        </authorList>
    </citation>
    <scope>IDENTIFICATION</scope>
    <source>
        <tissue evidence="4">Leaf</tissue>
    </source>
</reference>
<organism evidence="3 4">
    <name type="scientific">Raphanus sativus</name>
    <name type="common">Radish</name>
    <name type="synonym">Raphanus raphanistrum var. sativus</name>
    <dbReference type="NCBI Taxonomy" id="3726"/>
    <lineage>
        <taxon>Eukaryota</taxon>
        <taxon>Viridiplantae</taxon>
        <taxon>Streptophyta</taxon>
        <taxon>Embryophyta</taxon>
        <taxon>Tracheophyta</taxon>
        <taxon>Spermatophyta</taxon>
        <taxon>Magnoliopsida</taxon>
        <taxon>eudicotyledons</taxon>
        <taxon>Gunneridae</taxon>
        <taxon>Pentapetalae</taxon>
        <taxon>rosids</taxon>
        <taxon>malvids</taxon>
        <taxon>Brassicales</taxon>
        <taxon>Brassicaceae</taxon>
        <taxon>Brassiceae</taxon>
        <taxon>Raphanus</taxon>
    </lineage>
</organism>
<feature type="region of interest" description="Disordered" evidence="2">
    <location>
        <begin position="1"/>
        <end position="68"/>
    </location>
</feature>
<dbReference type="Gene3D" id="3.30.1200.10">
    <property type="entry name" value="YggU-like"/>
    <property type="match status" value="1"/>
</dbReference>
<dbReference type="InterPro" id="IPR003746">
    <property type="entry name" value="DUF167"/>
</dbReference>
<dbReference type="GeneID" id="108859616"/>
<feature type="compositionally biased region" description="Polar residues" evidence="2">
    <location>
        <begin position="48"/>
        <end position="67"/>
    </location>
</feature>
<accession>A0A6J0NWG9</accession>
<evidence type="ECO:0000313" key="4">
    <source>
        <dbReference type="RefSeq" id="XP_018489029.1"/>
    </source>
</evidence>
<dbReference type="SUPFAM" id="SSF69786">
    <property type="entry name" value="YggU-like"/>
    <property type="match status" value="1"/>
</dbReference>
<dbReference type="RefSeq" id="XP_018489029.1">
    <property type="nucleotide sequence ID" value="XM_018633527.2"/>
</dbReference>
<feature type="compositionally biased region" description="Basic residues" evidence="2">
    <location>
        <begin position="11"/>
        <end position="24"/>
    </location>
</feature>
<evidence type="ECO:0000256" key="2">
    <source>
        <dbReference type="SAM" id="MobiDB-lite"/>
    </source>
</evidence>
<dbReference type="HAMAP" id="MF_00634">
    <property type="entry name" value="UPF0235"/>
    <property type="match status" value="1"/>
</dbReference>
<reference evidence="3" key="1">
    <citation type="journal article" date="2019" name="Database">
        <title>The radish genome database (RadishGD): an integrated information resource for radish genomics.</title>
        <authorList>
            <person name="Yu H.J."/>
            <person name="Baek S."/>
            <person name="Lee Y.J."/>
            <person name="Cho A."/>
            <person name="Mun J.H."/>
        </authorList>
    </citation>
    <scope>NUCLEOTIDE SEQUENCE [LARGE SCALE GENOMIC DNA]</scope>
    <source>
        <strain evidence="3">cv. WK10039</strain>
    </source>
</reference>
<evidence type="ECO:0000256" key="1">
    <source>
        <dbReference type="ARBA" id="ARBA00010364"/>
    </source>
</evidence>
<dbReference type="NCBIfam" id="TIGR00251">
    <property type="entry name" value="DUF167 family protein"/>
    <property type="match status" value="1"/>
</dbReference>
<name>A0A6J0NWG9_RAPSA</name>
<protein>
    <submittedName>
        <fullName evidence="4">Uncharacterized protein LOC108859616</fullName>
    </submittedName>
</protein>
<dbReference type="AlphaFoldDB" id="A0A6J0NWG9"/>
<dbReference type="PANTHER" id="PTHR47817:SF2">
    <property type="entry name" value="OS04G0686300 PROTEIN"/>
    <property type="match status" value="1"/>
</dbReference>
<keyword evidence="3" id="KW-1185">Reference proteome</keyword>
<dbReference type="SMART" id="SM01152">
    <property type="entry name" value="DUF167"/>
    <property type="match status" value="1"/>
</dbReference>
<proteinExistence type="inferred from homology"/>
<evidence type="ECO:0000313" key="3">
    <source>
        <dbReference type="Proteomes" id="UP000504610"/>
    </source>
</evidence>
<dbReference type="Pfam" id="PF02594">
    <property type="entry name" value="DUF167"/>
    <property type="match status" value="1"/>
</dbReference>
<dbReference type="InterPro" id="IPR036591">
    <property type="entry name" value="YggU-like_sf"/>
</dbReference>
<dbReference type="KEGG" id="rsz:108859616"/>
<gene>
    <name evidence="4" type="primary">LOC108859616</name>
</gene>
<sequence>MSINPMDLLRKPTKQKHRKFHRLRKEASFAGIKKEKKNMAPTKKGKKSNSAASTTAKPTADNTSSFPSCLRLLTPSSVAITIHAKPGSKSASITDVSDDAVGVQIDAPARDGEANAALLEYMSSVLGVKRRQVSLGSGSKSRDKVVIVEDMTQQRVFQALSEASTKKPT</sequence>
<dbReference type="OrthoDB" id="244097at2759"/>
<dbReference type="PANTHER" id="PTHR47817">
    <property type="entry name" value="OS04G0686300 PROTEIN"/>
    <property type="match status" value="1"/>
</dbReference>